<dbReference type="InterPro" id="IPR029058">
    <property type="entry name" value="AB_hydrolase_fold"/>
</dbReference>
<dbReference type="Gene3D" id="3.40.50.1820">
    <property type="entry name" value="alpha/beta hydrolase"/>
    <property type="match status" value="1"/>
</dbReference>
<dbReference type="OrthoDB" id="9773549at2"/>
<dbReference type="EMBL" id="CP003169">
    <property type="protein sequence ID" value="AEV72317.1"/>
    <property type="molecule type" value="Genomic_DNA"/>
</dbReference>
<dbReference type="InterPro" id="IPR052897">
    <property type="entry name" value="Sec-Metab_Biosynth_Hydrolase"/>
</dbReference>
<dbReference type="STRING" id="710685.MycrhN_1703"/>
<dbReference type="HOGENOM" id="CLU_046066_3_2_11"/>
<keyword evidence="2" id="KW-0378">Hydrolase</keyword>
<dbReference type="Proteomes" id="UP000005442">
    <property type="component" value="Chromosome"/>
</dbReference>
<evidence type="ECO:0000313" key="3">
    <source>
        <dbReference type="Proteomes" id="UP000005442"/>
    </source>
</evidence>
<proteinExistence type="predicted"/>
<accession>G8RK92</accession>
<name>G8RK92_MYCRN</name>
<dbReference type="PANTHER" id="PTHR37017">
    <property type="entry name" value="AB HYDROLASE-1 DOMAIN-CONTAINING PROTEIN-RELATED"/>
    <property type="match status" value="1"/>
</dbReference>
<dbReference type="AlphaFoldDB" id="G8RK92"/>
<keyword evidence="3" id="KW-1185">Reference proteome</keyword>
<evidence type="ECO:0000259" key="1">
    <source>
        <dbReference type="Pfam" id="PF12697"/>
    </source>
</evidence>
<dbReference type="RefSeq" id="WP_014210131.1">
    <property type="nucleotide sequence ID" value="NC_016604.1"/>
</dbReference>
<dbReference type="KEGG" id="mrh:MycrhN_1703"/>
<dbReference type="PANTHER" id="PTHR37017:SF11">
    <property type="entry name" value="ESTERASE_LIPASE_THIOESTERASE DOMAIN-CONTAINING PROTEIN"/>
    <property type="match status" value="1"/>
</dbReference>
<organism evidence="2 3">
    <name type="scientific">Mycolicibacterium rhodesiae (strain NBB3)</name>
    <name type="common">Mycobacterium rhodesiae</name>
    <dbReference type="NCBI Taxonomy" id="710685"/>
    <lineage>
        <taxon>Bacteria</taxon>
        <taxon>Bacillati</taxon>
        <taxon>Actinomycetota</taxon>
        <taxon>Actinomycetes</taxon>
        <taxon>Mycobacteriales</taxon>
        <taxon>Mycobacteriaceae</taxon>
        <taxon>Mycolicibacterium</taxon>
    </lineage>
</organism>
<evidence type="ECO:0000313" key="2">
    <source>
        <dbReference type="EMBL" id="AEV72317.1"/>
    </source>
</evidence>
<dbReference type="Pfam" id="PF12697">
    <property type="entry name" value="Abhydrolase_6"/>
    <property type="match status" value="1"/>
</dbReference>
<dbReference type="InterPro" id="IPR000073">
    <property type="entry name" value="AB_hydrolase_1"/>
</dbReference>
<keyword evidence="2" id="KW-0808">Transferase</keyword>
<protein>
    <submittedName>
        <fullName evidence="2">Putative hydrolase or acyltransferase of alpha/beta superfamily</fullName>
    </submittedName>
</protein>
<gene>
    <name evidence="2" type="ordered locus">MycrhN_1703</name>
</gene>
<dbReference type="GO" id="GO:0016746">
    <property type="term" value="F:acyltransferase activity"/>
    <property type="evidence" value="ECO:0007669"/>
    <property type="project" value="UniProtKB-KW"/>
</dbReference>
<reference evidence="2 3" key="1">
    <citation type="submission" date="2011-12" db="EMBL/GenBank/DDBJ databases">
        <title>Complete sequence of Mycobacterium rhodesiae NBB3.</title>
        <authorList>
            <consortium name="US DOE Joint Genome Institute"/>
            <person name="Lucas S."/>
            <person name="Han J."/>
            <person name="Lapidus A."/>
            <person name="Cheng J.-F."/>
            <person name="Goodwin L."/>
            <person name="Pitluck S."/>
            <person name="Peters L."/>
            <person name="Mikhailova N."/>
            <person name="Gu W."/>
            <person name="Detter J.C."/>
            <person name="Han C."/>
            <person name="Tapia R."/>
            <person name="Land M."/>
            <person name="Hauser L."/>
            <person name="Kyrpides N."/>
            <person name="Ivanova N."/>
            <person name="Pagani I."/>
            <person name="Mattes T."/>
            <person name="Holmes A."/>
            <person name="Rutledge P."/>
            <person name="Paulsen I."/>
            <person name="Coleman N."/>
            <person name="Woyke T."/>
        </authorList>
    </citation>
    <scope>NUCLEOTIDE SEQUENCE [LARGE SCALE GENOMIC DNA]</scope>
    <source>
        <strain evidence="2 3">NBB3</strain>
    </source>
</reference>
<dbReference type="GO" id="GO:0016787">
    <property type="term" value="F:hydrolase activity"/>
    <property type="evidence" value="ECO:0007669"/>
    <property type="project" value="UniProtKB-KW"/>
</dbReference>
<feature type="domain" description="AB hydrolase-1" evidence="1">
    <location>
        <begin position="6"/>
        <end position="230"/>
    </location>
</feature>
<keyword evidence="2" id="KW-0012">Acyltransferase</keyword>
<dbReference type="SUPFAM" id="SSF53474">
    <property type="entry name" value="alpha/beta-Hydrolases"/>
    <property type="match status" value="1"/>
</dbReference>
<dbReference type="eggNOG" id="COG1075">
    <property type="taxonomic scope" value="Bacteria"/>
</dbReference>
<sequence length="238" mass="25575">MTTFALVHGAWHDAWCWDRVGPLLQQAGHDVVAPNMPSDDGSADFDAYADAVCGALQGRDDDVVVVAHSLAGTTGALVPHRRPVRHLVYLCAAVPEGGLSLIDQWQDQPDMVHPAFGDGWLQGLTAPDDQMRTAWVDHGFAAEVFYADCDEATAEAALAHLRLQSGYPWTLPCSMTEHPSVSCTSVVCSEDLVVNPAWSRRMADRIGAEIVELPGSHSPMLSRPSALADVLLRVVAGN</sequence>
<dbReference type="PATRIC" id="fig|710685.3.peg.1710"/>